<evidence type="ECO:0000259" key="3">
    <source>
        <dbReference type="PROSITE" id="PS50103"/>
    </source>
</evidence>
<reference evidence="4" key="1">
    <citation type="journal article" date="2020" name="Fungal Divers.">
        <title>Resolving the Mortierellaceae phylogeny through synthesis of multi-gene phylogenetics and phylogenomics.</title>
        <authorList>
            <person name="Vandepol N."/>
            <person name="Liber J."/>
            <person name="Desiro A."/>
            <person name="Na H."/>
            <person name="Kennedy M."/>
            <person name="Barry K."/>
            <person name="Grigoriev I.V."/>
            <person name="Miller A.N."/>
            <person name="O'Donnell K."/>
            <person name="Stajich J.E."/>
            <person name="Bonito G."/>
        </authorList>
    </citation>
    <scope>NUCLEOTIDE SEQUENCE</scope>
    <source>
        <strain evidence="4">NRRL 2769</strain>
    </source>
</reference>
<name>A0A9P6N2E6_9FUNG</name>
<keyword evidence="5" id="KW-1185">Reference proteome</keyword>
<proteinExistence type="predicted"/>
<evidence type="ECO:0000256" key="1">
    <source>
        <dbReference type="PROSITE-ProRule" id="PRU00723"/>
    </source>
</evidence>
<feature type="domain" description="C3H1-type" evidence="3">
    <location>
        <begin position="15"/>
        <end position="43"/>
    </location>
</feature>
<keyword evidence="1" id="KW-0479">Metal-binding</keyword>
<organism evidence="4 5">
    <name type="scientific">Entomortierella chlamydospora</name>
    <dbReference type="NCBI Taxonomy" id="101097"/>
    <lineage>
        <taxon>Eukaryota</taxon>
        <taxon>Fungi</taxon>
        <taxon>Fungi incertae sedis</taxon>
        <taxon>Mucoromycota</taxon>
        <taxon>Mortierellomycotina</taxon>
        <taxon>Mortierellomycetes</taxon>
        <taxon>Mortierellales</taxon>
        <taxon>Mortierellaceae</taxon>
        <taxon>Entomortierella</taxon>
    </lineage>
</organism>
<accession>A0A9P6N2E6</accession>
<feature type="region of interest" description="Disordered" evidence="2">
    <location>
        <begin position="81"/>
        <end position="111"/>
    </location>
</feature>
<keyword evidence="1" id="KW-0863">Zinc-finger</keyword>
<evidence type="ECO:0000313" key="5">
    <source>
        <dbReference type="Proteomes" id="UP000703661"/>
    </source>
</evidence>
<feature type="region of interest" description="Disordered" evidence="2">
    <location>
        <begin position="146"/>
        <end position="177"/>
    </location>
</feature>
<sequence>MSAEPKGNAPAPLDPFGNEVCLLFLKYGKCRYKKKCKKSHILPDKNAPIMQKVTEFVAEQPAVKTGPKVAFSVRMMPYAKPSPTAVKPQTQKLRGVTGRPDHGSSQHAQSTSVNISNLSTGMEGVDQTIVPVSSFPSADIALVVKEDSQDTVPKDQQLPERVKQKKPKPKRPPKVPSKCLLASLFRTNIPSPEVRPAVGTFVIGQPQTRTKALQSTNSSTNPTRKSRLRSKSKPTAPVATSAFSTNVSEASSEKIEQWYITNKAHLENVPESMPGGGGTPRRRLMVLNKPTTARQKSQLKIMRKHHWECRLEVEYNLKRNLPAIFSLKIARTKIDWEKVVPYVTLMIQASLELRYVYYWNREA</sequence>
<dbReference type="PROSITE" id="PS50103">
    <property type="entry name" value="ZF_C3H1"/>
    <property type="match status" value="1"/>
</dbReference>
<feature type="region of interest" description="Disordered" evidence="2">
    <location>
        <begin position="205"/>
        <end position="244"/>
    </location>
</feature>
<keyword evidence="1" id="KW-0862">Zinc</keyword>
<dbReference type="Proteomes" id="UP000703661">
    <property type="component" value="Unassembled WGS sequence"/>
</dbReference>
<protein>
    <recommendedName>
        <fullName evidence="3">C3H1-type domain-containing protein</fullName>
    </recommendedName>
</protein>
<comment type="caution">
    <text evidence="4">The sequence shown here is derived from an EMBL/GenBank/DDBJ whole genome shotgun (WGS) entry which is preliminary data.</text>
</comment>
<evidence type="ECO:0000313" key="4">
    <source>
        <dbReference type="EMBL" id="KAG0022701.1"/>
    </source>
</evidence>
<feature type="compositionally biased region" description="Polar residues" evidence="2">
    <location>
        <begin position="205"/>
        <end position="223"/>
    </location>
</feature>
<gene>
    <name evidence="4" type="ORF">BGZ80_011436</name>
</gene>
<dbReference type="InterPro" id="IPR000571">
    <property type="entry name" value="Znf_CCCH"/>
</dbReference>
<dbReference type="GO" id="GO:0008270">
    <property type="term" value="F:zinc ion binding"/>
    <property type="evidence" value="ECO:0007669"/>
    <property type="project" value="UniProtKB-KW"/>
</dbReference>
<dbReference type="EMBL" id="JAAAID010000092">
    <property type="protein sequence ID" value="KAG0022701.1"/>
    <property type="molecule type" value="Genomic_DNA"/>
</dbReference>
<feature type="zinc finger region" description="C3H1-type" evidence="1">
    <location>
        <begin position="15"/>
        <end position="43"/>
    </location>
</feature>
<dbReference type="AlphaFoldDB" id="A0A9P6N2E6"/>
<feature type="compositionally biased region" description="Basic residues" evidence="2">
    <location>
        <begin position="163"/>
        <end position="173"/>
    </location>
</feature>
<evidence type="ECO:0000256" key="2">
    <source>
        <dbReference type="SAM" id="MobiDB-lite"/>
    </source>
</evidence>